<sequence length="294" mass="34292">MSEDSIPSTATTFAYDEADIGRILSKIDAVNLLSTQDIVTTDTEKDLFNLRRKEIHTSLHVSSLAEYIKVKRIPRGLRLDIKPNLCAENNLLQQRWHEICNKCSQDLMLLTVETLTEKLVDIRTEVQKYKEQLLLEKGKDQAEKVISEQERALAKLRETIILRKRNKFERDARDYREGREYTWREDRNSQRTQPGQYSPRYRRTDRAERRPWASTDTAQPQYRRKQRYRTPRQGTSRAPTELTSSSEECSASSSQSSVPFLGAAAPQDTMGIPRNQKPQNTREQYPTRNRKATR</sequence>
<keyword evidence="3" id="KW-1185">Reference proteome</keyword>
<dbReference type="AlphaFoldDB" id="A0A8J1L345"/>
<dbReference type="KEGG" id="xla:121395009"/>
<accession>A0A8J1L345</accession>
<evidence type="ECO:0000256" key="1">
    <source>
        <dbReference type="SAM" id="Coils"/>
    </source>
</evidence>
<evidence type="ECO:0000313" key="3">
    <source>
        <dbReference type="Proteomes" id="UP000186698"/>
    </source>
</evidence>
<feature type="compositionally biased region" description="Low complexity" evidence="2">
    <location>
        <begin position="244"/>
        <end position="257"/>
    </location>
</feature>
<keyword evidence="1" id="KW-0175">Coiled coil</keyword>
<dbReference type="Proteomes" id="UP000186698">
    <property type="component" value="Chromosome 6S"/>
</dbReference>
<feature type="compositionally biased region" description="Polar residues" evidence="2">
    <location>
        <begin position="232"/>
        <end position="243"/>
    </location>
</feature>
<reference evidence="4" key="1">
    <citation type="submission" date="2025-08" db="UniProtKB">
        <authorList>
            <consortium name="RefSeq"/>
        </authorList>
    </citation>
    <scope>IDENTIFICATION</scope>
    <source>
        <strain evidence="4">J_2021</strain>
        <tissue evidence="4">Erythrocytes</tissue>
    </source>
</reference>
<feature type="compositionally biased region" description="Polar residues" evidence="2">
    <location>
        <begin position="276"/>
        <end position="287"/>
    </location>
</feature>
<evidence type="ECO:0000256" key="2">
    <source>
        <dbReference type="SAM" id="MobiDB-lite"/>
    </source>
</evidence>
<dbReference type="GeneID" id="121395009"/>
<feature type="coiled-coil region" evidence="1">
    <location>
        <begin position="112"/>
        <end position="159"/>
    </location>
</feature>
<dbReference type="RefSeq" id="XP_041423394.1">
    <property type="nucleotide sequence ID" value="XM_041567460.1"/>
</dbReference>
<feature type="compositionally biased region" description="Basic and acidic residues" evidence="2">
    <location>
        <begin position="202"/>
        <end position="211"/>
    </location>
</feature>
<evidence type="ECO:0000313" key="4">
    <source>
        <dbReference type="RefSeq" id="XP_041423394.1"/>
    </source>
</evidence>
<organism evidence="3 4">
    <name type="scientific">Xenopus laevis</name>
    <name type="common">African clawed frog</name>
    <dbReference type="NCBI Taxonomy" id="8355"/>
    <lineage>
        <taxon>Eukaryota</taxon>
        <taxon>Metazoa</taxon>
        <taxon>Chordata</taxon>
        <taxon>Craniata</taxon>
        <taxon>Vertebrata</taxon>
        <taxon>Euteleostomi</taxon>
        <taxon>Amphibia</taxon>
        <taxon>Batrachia</taxon>
        <taxon>Anura</taxon>
        <taxon>Pipoidea</taxon>
        <taxon>Pipidae</taxon>
        <taxon>Xenopodinae</taxon>
        <taxon>Xenopus</taxon>
        <taxon>Xenopus</taxon>
    </lineage>
</organism>
<feature type="region of interest" description="Disordered" evidence="2">
    <location>
        <begin position="184"/>
        <end position="294"/>
    </location>
</feature>
<name>A0A8J1L345_XENLA</name>
<protein>
    <submittedName>
        <fullName evidence="4">Uncharacterized protein LOC121395009</fullName>
    </submittedName>
</protein>
<proteinExistence type="predicted"/>
<gene>
    <name evidence="4" type="primary">LOC121395009</name>
</gene>